<dbReference type="OrthoDB" id="564699at2"/>
<dbReference type="InterPro" id="IPR021251">
    <property type="entry name" value="DUF2793"/>
</dbReference>
<gene>
    <name evidence="1" type="ORF">FHY56_05420</name>
</gene>
<reference evidence="1 2" key="1">
    <citation type="journal article" date="2003" name="Int. J. Syst. Evol. Microbiol.">
        <title>Towards a standardized format for the description of a novel species (of an established genus): Ochrobactrum gallinifaecis sp. nov.</title>
        <authorList>
            <person name="Kampfer P."/>
            <person name="Buczolits S."/>
            <person name="Albrecht A."/>
            <person name="Busse H.J."/>
            <person name="Stackebrandt E."/>
        </authorList>
    </citation>
    <scope>NUCLEOTIDE SEQUENCE [LARGE SCALE GENOMIC DNA]</scope>
    <source>
        <strain evidence="1 2">ISO 196</strain>
    </source>
</reference>
<dbReference type="Proteomes" id="UP000315388">
    <property type="component" value="Unassembled WGS sequence"/>
</dbReference>
<dbReference type="EMBL" id="VEWJ01000003">
    <property type="protein sequence ID" value="TPF76105.1"/>
    <property type="molecule type" value="Genomic_DNA"/>
</dbReference>
<sequence length="291" mass="31150">MDQTPNLKLPYIMPSQAQKHVTHNEAIRLLDAVVHLSVKSRLNTDAPASPISGERYIVAAPAGGIWSGKDGMVAFFVDDGWSFISVGKGWLAFVEDEDQLLIYNGTSWQNTASVPDSLTLSMLGVQTDADEINRFAVSSEASLFNNAGAGHQVKINKNAVTDTASLLFQTAWSGHAEMGLSGDNNFRIKVGDDAGNWREAMKIDHATGNVAVGQIWPSTRLHVDGPIRLASFTVAALPLASQPGPGAMVFVSNATGGAQMAYSDGVAWRSFRNGGLIILNSTSCNILRYQT</sequence>
<dbReference type="RefSeq" id="WP_140904157.1">
    <property type="nucleotide sequence ID" value="NZ_JBHTMD010000007.1"/>
</dbReference>
<comment type="caution">
    <text evidence="1">The sequence shown here is derived from an EMBL/GenBank/DDBJ whole genome shotgun (WGS) entry which is preliminary data.</text>
</comment>
<proteinExistence type="predicted"/>
<dbReference type="Pfam" id="PF10983">
    <property type="entry name" value="DUF2793"/>
    <property type="match status" value="1"/>
</dbReference>
<organism evidence="1 2">
    <name type="scientific">Brucella gallinifaecis</name>
    <dbReference type="NCBI Taxonomy" id="215590"/>
    <lineage>
        <taxon>Bacteria</taxon>
        <taxon>Pseudomonadati</taxon>
        <taxon>Pseudomonadota</taxon>
        <taxon>Alphaproteobacteria</taxon>
        <taxon>Hyphomicrobiales</taxon>
        <taxon>Brucellaceae</taxon>
        <taxon>Brucella/Ochrobactrum group</taxon>
        <taxon>Brucella</taxon>
    </lineage>
</organism>
<accession>A0A502BPG6</accession>
<protein>
    <submittedName>
        <fullName evidence="1">DUF2793 domain-containing protein</fullName>
    </submittedName>
</protein>
<dbReference type="AlphaFoldDB" id="A0A502BPG6"/>
<evidence type="ECO:0000313" key="1">
    <source>
        <dbReference type="EMBL" id="TPF76105.1"/>
    </source>
</evidence>
<evidence type="ECO:0000313" key="2">
    <source>
        <dbReference type="Proteomes" id="UP000315388"/>
    </source>
</evidence>
<name>A0A502BPG6_9HYPH</name>
<keyword evidence="2" id="KW-1185">Reference proteome</keyword>